<organism evidence="2 3">
    <name type="scientific">Mucuna pruriens</name>
    <name type="common">Velvet bean</name>
    <name type="synonym">Dolichos pruriens</name>
    <dbReference type="NCBI Taxonomy" id="157652"/>
    <lineage>
        <taxon>Eukaryota</taxon>
        <taxon>Viridiplantae</taxon>
        <taxon>Streptophyta</taxon>
        <taxon>Embryophyta</taxon>
        <taxon>Tracheophyta</taxon>
        <taxon>Spermatophyta</taxon>
        <taxon>Magnoliopsida</taxon>
        <taxon>eudicotyledons</taxon>
        <taxon>Gunneridae</taxon>
        <taxon>Pentapetalae</taxon>
        <taxon>rosids</taxon>
        <taxon>fabids</taxon>
        <taxon>Fabales</taxon>
        <taxon>Fabaceae</taxon>
        <taxon>Papilionoideae</taxon>
        <taxon>50 kb inversion clade</taxon>
        <taxon>NPAAA clade</taxon>
        <taxon>indigoferoid/millettioid clade</taxon>
        <taxon>Phaseoleae</taxon>
        <taxon>Mucuna</taxon>
    </lineage>
</organism>
<sequence length="68" mass="8206">MTYNRELFKEFNKTAISKVKIRNETHYEEIKMKDKNFALDLTTEKPTTSEKDKREELESKEKYKNACI</sequence>
<gene>
    <name evidence="2" type="ORF">CR513_38388</name>
</gene>
<protein>
    <submittedName>
        <fullName evidence="2">Uncharacterized protein</fullName>
    </submittedName>
</protein>
<comment type="caution">
    <text evidence="2">The sequence shown here is derived from an EMBL/GenBank/DDBJ whole genome shotgun (WGS) entry which is preliminary data.</text>
</comment>
<dbReference type="AlphaFoldDB" id="A0A371FRT4"/>
<evidence type="ECO:0000313" key="2">
    <source>
        <dbReference type="EMBL" id="RDX80991.1"/>
    </source>
</evidence>
<feature type="non-terminal residue" evidence="2">
    <location>
        <position position="1"/>
    </location>
</feature>
<evidence type="ECO:0000313" key="3">
    <source>
        <dbReference type="Proteomes" id="UP000257109"/>
    </source>
</evidence>
<accession>A0A371FRT4</accession>
<dbReference type="EMBL" id="QJKJ01008042">
    <property type="protein sequence ID" value="RDX80991.1"/>
    <property type="molecule type" value="Genomic_DNA"/>
</dbReference>
<feature type="region of interest" description="Disordered" evidence="1">
    <location>
        <begin position="41"/>
        <end position="68"/>
    </location>
</feature>
<feature type="compositionally biased region" description="Basic and acidic residues" evidence="1">
    <location>
        <begin position="47"/>
        <end position="68"/>
    </location>
</feature>
<keyword evidence="3" id="KW-1185">Reference proteome</keyword>
<name>A0A371FRT4_MUCPR</name>
<reference evidence="2" key="1">
    <citation type="submission" date="2018-05" db="EMBL/GenBank/DDBJ databases">
        <title>Draft genome of Mucuna pruriens seed.</title>
        <authorList>
            <person name="Nnadi N.E."/>
            <person name="Vos R."/>
            <person name="Hasami M.H."/>
            <person name="Devisetty U.K."/>
            <person name="Aguiy J.C."/>
        </authorList>
    </citation>
    <scope>NUCLEOTIDE SEQUENCE [LARGE SCALE GENOMIC DNA]</scope>
    <source>
        <strain evidence="2">JCA_2017</strain>
    </source>
</reference>
<evidence type="ECO:0000256" key="1">
    <source>
        <dbReference type="SAM" id="MobiDB-lite"/>
    </source>
</evidence>
<dbReference type="Proteomes" id="UP000257109">
    <property type="component" value="Unassembled WGS sequence"/>
</dbReference>
<proteinExistence type="predicted"/>